<proteinExistence type="predicted"/>
<dbReference type="AlphaFoldDB" id="A0A2M8PFG7"/>
<organism evidence="2 3">
    <name type="scientific">Candidatus Thermofonsia Clade 1 bacterium</name>
    <dbReference type="NCBI Taxonomy" id="2364210"/>
    <lineage>
        <taxon>Bacteria</taxon>
        <taxon>Bacillati</taxon>
        <taxon>Chloroflexota</taxon>
        <taxon>Candidatus Thermofontia</taxon>
        <taxon>Candidatus Thermofonsia Clade 1</taxon>
    </lineage>
</organism>
<name>A0A2M8PFG7_9CHLR</name>
<dbReference type="EMBL" id="PGTM01000065">
    <property type="protein sequence ID" value="PJF36283.1"/>
    <property type="molecule type" value="Genomic_DNA"/>
</dbReference>
<feature type="compositionally biased region" description="Low complexity" evidence="1">
    <location>
        <begin position="24"/>
        <end position="37"/>
    </location>
</feature>
<evidence type="ECO:0000256" key="1">
    <source>
        <dbReference type="SAM" id="MobiDB-lite"/>
    </source>
</evidence>
<dbReference type="Proteomes" id="UP000229681">
    <property type="component" value="Unassembled WGS sequence"/>
</dbReference>
<comment type="caution">
    <text evidence="2">The sequence shown here is derived from an EMBL/GenBank/DDBJ whole genome shotgun (WGS) entry which is preliminary data.</text>
</comment>
<feature type="region of interest" description="Disordered" evidence="1">
    <location>
        <begin position="1"/>
        <end position="37"/>
    </location>
</feature>
<reference evidence="2 3" key="1">
    <citation type="submission" date="2017-11" db="EMBL/GenBank/DDBJ databases">
        <title>Evolution of Phototrophy in the Chloroflexi Phylum Driven by Horizontal Gene Transfer.</title>
        <authorList>
            <person name="Ward L.M."/>
            <person name="Hemp J."/>
            <person name="Shih P.M."/>
            <person name="Mcglynn S.E."/>
            <person name="Fischer W."/>
        </authorList>
    </citation>
    <scope>NUCLEOTIDE SEQUENCE [LARGE SCALE GENOMIC DNA]</scope>
    <source>
        <strain evidence="2">JP3_13</strain>
    </source>
</reference>
<evidence type="ECO:0000313" key="2">
    <source>
        <dbReference type="EMBL" id="PJF36283.1"/>
    </source>
</evidence>
<gene>
    <name evidence="2" type="ORF">CUN49_06175</name>
</gene>
<sequence>MATEPNEATAALPPDPPEIASLDQEAPPLAPAQTAPAPQSQVTYFYQPVRLACVRCGSTNLAHGMIVEFSGQRFDQVRFAPRRLSLKWLNSLFNLRPWRRLLKLEATACRDCGAVLLVVDPEALRRAEPTRDA</sequence>
<evidence type="ECO:0000313" key="3">
    <source>
        <dbReference type="Proteomes" id="UP000229681"/>
    </source>
</evidence>
<protein>
    <submittedName>
        <fullName evidence="2">Uncharacterized protein</fullName>
    </submittedName>
</protein>
<accession>A0A2M8PFG7</accession>